<comment type="similarity">
    <text evidence="1">Belongs to the asaB hydroxylase/desaturase family.</text>
</comment>
<gene>
    <name evidence="2" type="ORF">B0T17DRAFT_587305</name>
</gene>
<evidence type="ECO:0000256" key="1">
    <source>
        <dbReference type="ARBA" id="ARBA00023604"/>
    </source>
</evidence>
<protein>
    <submittedName>
        <fullName evidence="2">Uncharacterized protein</fullName>
    </submittedName>
</protein>
<dbReference type="EMBL" id="JAULSR010000001">
    <property type="protein sequence ID" value="KAK0635973.1"/>
    <property type="molecule type" value="Genomic_DNA"/>
</dbReference>
<comment type="caution">
    <text evidence="2">The sequence shown here is derived from an EMBL/GenBank/DDBJ whole genome shotgun (WGS) entry which is preliminary data.</text>
</comment>
<dbReference type="PANTHER" id="PTHR34598:SF3">
    <property type="entry name" value="OXIDOREDUCTASE AN1597"/>
    <property type="match status" value="1"/>
</dbReference>
<dbReference type="PANTHER" id="PTHR34598">
    <property type="entry name" value="BLL6449 PROTEIN"/>
    <property type="match status" value="1"/>
</dbReference>
<dbReference type="NCBIfam" id="NF041278">
    <property type="entry name" value="CmcJ_NvfI_EfuI"/>
    <property type="match status" value="1"/>
</dbReference>
<sequence>MSVAVQQQPKSTTGFLCMWNGTKDGESAYVDYATGKTNANEPKKVDIVAHDIRTISPMPSLGSDGYQLFDHSTALSAEELLAANTPEGRKVIENVYYAECKQIIQQITGSKIVVPYIFRVRQNGSHPKDFGTASVTNSKMTTSSLPIAHVDRDRLTLLHGVQEAFGAEAENMIKKHKRFAQINVWRSIDESVKKWPLAFVNHRAVPGWDYDTHMASVFPQNDPRVAIRGAKVQDSILKYDPGYSYYYASDLKNSEVLVFSSGDSDAKMVIPHSAFWDDKTPDDAPTRRSIEVRAWVFFDDE</sequence>
<proteinExistence type="inferred from homology"/>
<reference evidence="2" key="1">
    <citation type="submission" date="2023-06" db="EMBL/GenBank/DDBJ databases">
        <title>Genome-scale phylogeny and comparative genomics of the fungal order Sordariales.</title>
        <authorList>
            <consortium name="Lawrence Berkeley National Laboratory"/>
            <person name="Hensen N."/>
            <person name="Bonometti L."/>
            <person name="Westerberg I."/>
            <person name="Brannstrom I.O."/>
            <person name="Guillou S."/>
            <person name="Cros-Aarteil S."/>
            <person name="Calhoun S."/>
            <person name="Haridas S."/>
            <person name="Kuo A."/>
            <person name="Mondo S."/>
            <person name="Pangilinan J."/>
            <person name="Riley R."/>
            <person name="LaButti K."/>
            <person name="Andreopoulos B."/>
            <person name="Lipzen A."/>
            <person name="Chen C."/>
            <person name="Yanf M."/>
            <person name="Daum C."/>
            <person name="Ng V."/>
            <person name="Clum A."/>
            <person name="Steindorff A."/>
            <person name="Ohm R."/>
            <person name="Martin F."/>
            <person name="Silar P."/>
            <person name="Natvig D."/>
            <person name="Lalanne C."/>
            <person name="Gautier V."/>
            <person name="Ament-velasquez S.L."/>
            <person name="Kruys A."/>
            <person name="Hutchinson M.I."/>
            <person name="Powell A.J."/>
            <person name="Barry K."/>
            <person name="Miller A.N."/>
            <person name="Grigoriev I.V."/>
            <person name="Debuchy R."/>
            <person name="Gladieux P."/>
            <person name="Thoren M.H."/>
            <person name="Johannesson H."/>
        </authorList>
    </citation>
    <scope>NUCLEOTIDE SEQUENCE</scope>
    <source>
        <strain evidence="2">SMH3391-2</strain>
    </source>
</reference>
<dbReference type="Proteomes" id="UP001174934">
    <property type="component" value="Unassembled WGS sequence"/>
</dbReference>
<keyword evidence="3" id="KW-1185">Reference proteome</keyword>
<evidence type="ECO:0000313" key="3">
    <source>
        <dbReference type="Proteomes" id="UP001174934"/>
    </source>
</evidence>
<evidence type="ECO:0000313" key="2">
    <source>
        <dbReference type="EMBL" id="KAK0635973.1"/>
    </source>
</evidence>
<dbReference type="InterPro" id="IPR044053">
    <property type="entry name" value="AsaB-like"/>
</dbReference>
<name>A0AA39XL07_9PEZI</name>
<organism evidence="2 3">
    <name type="scientific">Bombardia bombarda</name>
    <dbReference type="NCBI Taxonomy" id="252184"/>
    <lineage>
        <taxon>Eukaryota</taxon>
        <taxon>Fungi</taxon>
        <taxon>Dikarya</taxon>
        <taxon>Ascomycota</taxon>
        <taxon>Pezizomycotina</taxon>
        <taxon>Sordariomycetes</taxon>
        <taxon>Sordariomycetidae</taxon>
        <taxon>Sordariales</taxon>
        <taxon>Lasiosphaeriaceae</taxon>
        <taxon>Bombardia</taxon>
    </lineage>
</organism>
<dbReference type="GO" id="GO:0016491">
    <property type="term" value="F:oxidoreductase activity"/>
    <property type="evidence" value="ECO:0007669"/>
    <property type="project" value="InterPro"/>
</dbReference>
<accession>A0AA39XL07</accession>
<dbReference type="AlphaFoldDB" id="A0AA39XL07"/>